<feature type="domain" description="Gfo/Idh/MocA-like oxidoreductase N-terminal" evidence="4">
    <location>
        <begin position="11"/>
        <end position="124"/>
    </location>
</feature>
<accession>A0ABX0D5I9</accession>
<dbReference type="InterPro" id="IPR055170">
    <property type="entry name" value="GFO_IDH_MocA-like_dom"/>
</dbReference>
<keyword evidence="2" id="KW-0560">Oxidoreductase</keyword>
<evidence type="ECO:0000256" key="1">
    <source>
        <dbReference type="ARBA" id="ARBA00010928"/>
    </source>
</evidence>
<keyword evidence="3" id="KW-0520">NAD</keyword>
<dbReference type="Proteomes" id="UP000479226">
    <property type="component" value="Unassembled WGS sequence"/>
</dbReference>
<proteinExistence type="inferred from homology"/>
<dbReference type="SUPFAM" id="SSF51735">
    <property type="entry name" value="NAD(P)-binding Rossmann-fold domains"/>
    <property type="match status" value="1"/>
</dbReference>
<name>A0ABX0D5I9_9MICC</name>
<dbReference type="Pfam" id="PF01408">
    <property type="entry name" value="GFO_IDH_MocA"/>
    <property type="match status" value="1"/>
</dbReference>
<evidence type="ECO:0000259" key="4">
    <source>
        <dbReference type="Pfam" id="PF01408"/>
    </source>
</evidence>
<gene>
    <name evidence="6" type="ORF">G6N77_01550</name>
</gene>
<dbReference type="PANTHER" id="PTHR42840">
    <property type="entry name" value="NAD(P)-BINDING ROSSMANN-FOLD SUPERFAMILY PROTEIN-RELATED"/>
    <property type="match status" value="1"/>
</dbReference>
<evidence type="ECO:0000313" key="6">
    <source>
        <dbReference type="EMBL" id="NGN82153.1"/>
    </source>
</evidence>
<keyword evidence="7" id="KW-1185">Reference proteome</keyword>
<comment type="caution">
    <text evidence="6">The sequence shown here is derived from an EMBL/GenBank/DDBJ whole genome shotgun (WGS) entry which is preliminary data.</text>
</comment>
<dbReference type="PANTHER" id="PTHR42840:SF3">
    <property type="entry name" value="BINDING ROSSMANN FOLD OXIDOREDUCTASE, PUTATIVE (AFU_ORTHOLOGUE AFUA_2G10240)-RELATED"/>
    <property type="match status" value="1"/>
</dbReference>
<reference evidence="6 7" key="1">
    <citation type="submission" date="2020-02" db="EMBL/GenBank/DDBJ databases">
        <title>Genome sequence of the type strain DSM 27180 of Arthrobacter silviterrae.</title>
        <authorList>
            <person name="Gao J."/>
            <person name="Sun J."/>
        </authorList>
    </citation>
    <scope>NUCLEOTIDE SEQUENCE [LARGE SCALE GENOMIC DNA]</scope>
    <source>
        <strain evidence="6 7">DSM 27180</strain>
    </source>
</reference>
<dbReference type="Pfam" id="PF22725">
    <property type="entry name" value="GFO_IDH_MocA_C3"/>
    <property type="match status" value="1"/>
</dbReference>
<dbReference type="EMBL" id="JAAKZI010000002">
    <property type="protein sequence ID" value="NGN82153.1"/>
    <property type="molecule type" value="Genomic_DNA"/>
</dbReference>
<dbReference type="SUPFAM" id="SSF55347">
    <property type="entry name" value="Glyceraldehyde-3-phosphate dehydrogenase-like, C-terminal domain"/>
    <property type="match status" value="1"/>
</dbReference>
<evidence type="ECO:0000259" key="5">
    <source>
        <dbReference type="Pfam" id="PF22725"/>
    </source>
</evidence>
<dbReference type="Gene3D" id="3.30.360.10">
    <property type="entry name" value="Dihydrodipicolinate Reductase, domain 2"/>
    <property type="match status" value="1"/>
</dbReference>
<dbReference type="Gene3D" id="3.40.50.720">
    <property type="entry name" value="NAD(P)-binding Rossmann-like Domain"/>
    <property type="match status" value="1"/>
</dbReference>
<comment type="similarity">
    <text evidence="1">Belongs to the Gfo/Idh/MocA family.</text>
</comment>
<evidence type="ECO:0000256" key="3">
    <source>
        <dbReference type="ARBA" id="ARBA00023027"/>
    </source>
</evidence>
<dbReference type="InterPro" id="IPR000683">
    <property type="entry name" value="Gfo/Idh/MocA-like_OxRdtase_N"/>
</dbReference>
<sequence>MIPVAKTGPVGVAVIGAGNISKQYLDNLTTFPDVKVLVIADLFEEAAAARAAEYGIEASGGVNVALNHPGVEIIVNLTIPAAHVEVATAAVKAGKHVWTEKPFSLDRESGLGLLKEAQAAGVRLGCAPDTFLGAGLQTARRLIDAGEIGTPLTALTMFQSPGPESWHPNPAFLFQKGAGPLFDMAPYYLTALVQTFGPIAAVAAVGNTAFPTRTIGSGPKEGEVFDVEVPTHVSAIAKFTSGASSHSVFSFESPKTRMGFVEITGTEGTISLPDPNNFDGDIQLCKRGEDGWTTIAATGPANGRGMGVLDLARSIRAGVPHRVPGELAFHVLDAMVSIAESVESGEFVAVDSTAPASAPLPADWNPTEATL</sequence>
<protein>
    <submittedName>
        <fullName evidence="6">Gfo/Idh/MocA family oxidoreductase</fullName>
    </submittedName>
</protein>
<evidence type="ECO:0000256" key="2">
    <source>
        <dbReference type="ARBA" id="ARBA00023002"/>
    </source>
</evidence>
<feature type="domain" description="GFO/IDH/MocA-like oxidoreductase" evidence="5">
    <location>
        <begin position="137"/>
        <end position="270"/>
    </location>
</feature>
<organism evidence="6 7">
    <name type="scientific">Arthrobacter silviterrae</name>
    <dbReference type="NCBI Taxonomy" id="2026658"/>
    <lineage>
        <taxon>Bacteria</taxon>
        <taxon>Bacillati</taxon>
        <taxon>Actinomycetota</taxon>
        <taxon>Actinomycetes</taxon>
        <taxon>Micrococcales</taxon>
        <taxon>Micrococcaceae</taxon>
        <taxon>Arthrobacter</taxon>
    </lineage>
</organism>
<dbReference type="InterPro" id="IPR036291">
    <property type="entry name" value="NAD(P)-bd_dom_sf"/>
</dbReference>
<evidence type="ECO:0000313" key="7">
    <source>
        <dbReference type="Proteomes" id="UP000479226"/>
    </source>
</evidence>